<dbReference type="EMBL" id="JBFQGM010000004">
    <property type="protein sequence ID" value="MFL9461316.1"/>
    <property type="molecule type" value="Genomic_DNA"/>
</dbReference>
<organism evidence="2 3">
    <name type="scientific">Scytonema tolypothrichoides VB-61278_2</name>
    <dbReference type="NCBI Taxonomy" id="3232314"/>
    <lineage>
        <taxon>Bacteria</taxon>
        <taxon>Bacillati</taxon>
        <taxon>Cyanobacteriota</taxon>
        <taxon>Cyanophyceae</taxon>
        <taxon>Nostocales</taxon>
        <taxon>Scytonemataceae</taxon>
        <taxon>Scytonema</taxon>
    </lineage>
</organism>
<protein>
    <submittedName>
        <fullName evidence="2">Uncharacterized protein</fullName>
    </submittedName>
</protein>
<sequence length="110" mass="12377">MQQIINMGGLEAWTEGEFSTPKIYKRFFASNCQLIDIFREGLFFLFLEINLTGLFKTQSENRSAISYACAKGDRAKIVRQVGAKHKYSAAFRECDNLGTACASRSALLHD</sequence>
<evidence type="ECO:0000313" key="1">
    <source>
        <dbReference type="EMBL" id="MFL9461315.1"/>
    </source>
</evidence>
<keyword evidence="3" id="KW-1185">Reference proteome</keyword>
<accession>A0ABW8WJY6</accession>
<comment type="caution">
    <text evidence="2">The sequence shown here is derived from an EMBL/GenBank/DDBJ whole genome shotgun (WGS) entry which is preliminary data.</text>
</comment>
<name>A0ABW8WJY6_9CYAN</name>
<evidence type="ECO:0000313" key="2">
    <source>
        <dbReference type="EMBL" id="MFL9461316.1"/>
    </source>
</evidence>
<dbReference type="EMBL" id="JBFQGM010000004">
    <property type="protein sequence ID" value="MFL9461315.1"/>
    <property type="molecule type" value="Genomic_DNA"/>
</dbReference>
<proteinExistence type="predicted"/>
<dbReference type="Proteomes" id="UP001628874">
    <property type="component" value="Unassembled WGS sequence"/>
</dbReference>
<gene>
    <name evidence="1" type="ORF">AB0759_11820</name>
    <name evidence="2" type="ORF">AB0759_11825</name>
</gene>
<evidence type="ECO:0000313" key="3">
    <source>
        <dbReference type="Proteomes" id="UP001628874"/>
    </source>
</evidence>
<reference evidence="2 3" key="1">
    <citation type="submission" date="2024-07" db="EMBL/GenBank/DDBJ databases">
        <authorList>
            <person name="Tripathy S."/>
        </authorList>
    </citation>
    <scope>NUCLEOTIDE SEQUENCE [LARGE SCALE GENOMIC DNA]</scope>
    <source>
        <strain evidence="2 3">VB-61278_2</strain>
    </source>
</reference>